<name>A0A8B7BDZ0_ORYAF</name>
<evidence type="ECO:0000256" key="1">
    <source>
        <dbReference type="ARBA" id="ARBA00005277"/>
    </source>
</evidence>
<dbReference type="AlphaFoldDB" id="A0A8B7BDZ0"/>
<sequence>MRCKPWYKDRLPSKCFAKSKDRPTFPTSLSYRSWVFVNKGLDNFRRGCPNHTEMITRAPTEAFLPLIYRTTPKPAPKSCRKKLSRKSALFSNLSPSQLARKAFMKDVDAHLKLHPLSFHQHLEEEMPVEVLLKVLGELDPDRKLEDTWAACQDVRKRREKPTALTQYYSTESCLSIPELTIMPTPEEWLEEIKEIIVDLPPSPLPQRTSRKLAQFFQWVASLGCTDFDEETIEPLFEIKFDEKPQFGPPKIKNILLVPEEIRYIKCRTKQLEPKFSLPEPDVTKKLYEIQCLRQKKHMKMRYGAWYLHPNLWKKLREDEPLLDPDAPDDSDSDDGYFRRPKKEYDILEDLYGTIAFKDFILNKGYSMPSVIERLFKRKGWRYDTVRTPKILSTRNSSREDSSEED</sequence>
<dbReference type="PANTHER" id="PTHR46449">
    <property type="entry name" value="ZGC:158260"/>
    <property type="match status" value="1"/>
</dbReference>
<organism evidence="2 3">
    <name type="scientific">Orycteropus afer afer</name>
    <dbReference type="NCBI Taxonomy" id="1230840"/>
    <lineage>
        <taxon>Eukaryota</taxon>
        <taxon>Metazoa</taxon>
        <taxon>Chordata</taxon>
        <taxon>Craniata</taxon>
        <taxon>Vertebrata</taxon>
        <taxon>Euteleostomi</taxon>
        <taxon>Mammalia</taxon>
        <taxon>Eutheria</taxon>
        <taxon>Afrotheria</taxon>
        <taxon>Tubulidentata</taxon>
        <taxon>Orycteropodidae</taxon>
        <taxon>Orycteropus</taxon>
    </lineage>
</organism>
<dbReference type="GeneID" id="103213132"/>
<gene>
    <name evidence="3" type="primary">LOC103213132</name>
</gene>
<dbReference type="Proteomes" id="UP000694850">
    <property type="component" value="Unplaced"/>
</dbReference>
<dbReference type="InterPro" id="IPR032743">
    <property type="entry name" value="FAM47"/>
</dbReference>
<dbReference type="RefSeq" id="XP_007957201.2">
    <property type="nucleotide sequence ID" value="XM_007959010.2"/>
</dbReference>
<evidence type="ECO:0000313" key="3">
    <source>
        <dbReference type="RefSeq" id="XP_007957201.2"/>
    </source>
</evidence>
<evidence type="ECO:0000313" key="2">
    <source>
        <dbReference type="Proteomes" id="UP000694850"/>
    </source>
</evidence>
<dbReference type="Pfam" id="PF14642">
    <property type="entry name" value="FAM47"/>
    <property type="match status" value="1"/>
</dbReference>
<dbReference type="PANTHER" id="PTHR46449:SF1">
    <property type="entry name" value="FAMILY WITH SEQUENCE SIMILARITY 47, MEMBER A-RELATED"/>
    <property type="match status" value="1"/>
</dbReference>
<accession>A0A8B7BDZ0</accession>
<dbReference type="GO" id="GO:0045815">
    <property type="term" value="P:transcription initiation-coupled chromatin remodeling"/>
    <property type="evidence" value="ECO:0007669"/>
    <property type="project" value="TreeGrafter"/>
</dbReference>
<proteinExistence type="inferred from homology"/>
<comment type="similarity">
    <text evidence="1">Belongs to the FAM47 family.</text>
</comment>
<dbReference type="GO" id="GO:0000785">
    <property type="term" value="C:chromatin"/>
    <property type="evidence" value="ECO:0007669"/>
    <property type="project" value="TreeGrafter"/>
</dbReference>
<protein>
    <submittedName>
        <fullName evidence="3">Protein FAM47A-like</fullName>
    </submittedName>
</protein>
<keyword evidence="2" id="KW-1185">Reference proteome</keyword>
<dbReference type="OrthoDB" id="6755972at2759"/>
<reference evidence="3" key="1">
    <citation type="submission" date="2025-08" db="UniProtKB">
        <authorList>
            <consortium name="RefSeq"/>
        </authorList>
    </citation>
    <scope>IDENTIFICATION</scope>
</reference>